<name>A0A8X6QRE2_NEPPI</name>
<sequence>MNFTKQNEHPELLCQLSLEIINSIPSRALVLYTDVGRPDSGRTCSGVLMKTRTRENRYCFRNPDHSSVFRSELVAIRKALNLVLEADAEDVWNFER</sequence>
<keyword evidence="2" id="KW-1185">Reference proteome</keyword>
<dbReference type="AlphaFoldDB" id="A0A8X6QRE2"/>
<dbReference type="OrthoDB" id="6433900at2759"/>
<proteinExistence type="predicted"/>
<evidence type="ECO:0000313" key="2">
    <source>
        <dbReference type="Proteomes" id="UP000887013"/>
    </source>
</evidence>
<organism evidence="1 2">
    <name type="scientific">Nephila pilipes</name>
    <name type="common">Giant wood spider</name>
    <name type="synonym">Nephila maculata</name>
    <dbReference type="NCBI Taxonomy" id="299642"/>
    <lineage>
        <taxon>Eukaryota</taxon>
        <taxon>Metazoa</taxon>
        <taxon>Ecdysozoa</taxon>
        <taxon>Arthropoda</taxon>
        <taxon>Chelicerata</taxon>
        <taxon>Arachnida</taxon>
        <taxon>Araneae</taxon>
        <taxon>Araneomorphae</taxon>
        <taxon>Entelegynae</taxon>
        <taxon>Araneoidea</taxon>
        <taxon>Nephilidae</taxon>
        <taxon>Nephila</taxon>
    </lineage>
</organism>
<accession>A0A8X6QRE2</accession>
<dbReference type="EMBL" id="BMAW01130002">
    <property type="protein sequence ID" value="GFU33011.1"/>
    <property type="molecule type" value="Genomic_DNA"/>
</dbReference>
<evidence type="ECO:0000313" key="1">
    <source>
        <dbReference type="EMBL" id="GFU33011.1"/>
    </source>
</evidence>
<gene>
    <name evidence="1" type="primary">AVEN_181509_1</name>
    <name evidence="1" type="ORF">NPIL_33421</name>
</gene>
<comment type="caution">
    <text evidence="1">The sequence shown here is derived from an EMBL/GenBank/DDBJ whole genome shotgun (WGS) entry which is preliminary data.</text>
</comment>
<reference evidence="1" key="1">
    <citation type="submission" date="2020-08" db="EMBL/GenBank/DDBJ databases">
        <title>Multicomponent nature underlies the extraordinary mechanical properties of spider dragline silk.</title>
        <authorList>
            <person name="Kono N."/>
            <person name="Nakamura H."/>
            <person name="Mori M."/>
            <person name="Yoshida Y."/>
            <person name="Ohtoshi R."/>
            <person name="Malay A.D."/>
            <person name="Moran D.A.P."/>
            <person name="Tomita M."/>
            <person name="Numata K."/>
            <person name="Arakawa K."/>
        </authorList>
    </citation>
    <scope>NUCLEOTIDE SEQUENCE</scope>
</reference>
<dbReference type="Proteomes" id="UP000887013">
    <property type="component" value="Unassembled WGS sequence"/>
</dbReference>
<protein>
    <submittedName>
        <fullName evidence="1">RNase H domain-containing protein</fullName>
    </submittedName>
</protein>